<evidence type="ECO:0000313" key="2">
    <source>
        <dbReference type="EMBL" id="HHH13926.1"/>
    </source>
</evidence>
<proteinExistence type="predicted"/>
<comment type="caution">
    <text evidence="2">The sequence shown here is derived from an EMBL/GenBank/DDBJ whole genome shotgun (WGS) entry which is preliminary data.</text>
</comment>
<reference evidence="2" key="1">
    <citation type="journal article" date="2020" name="mSystems">
        <title>Genome- and Community-Level Interaction Insights into Carbon Utilization and Element Cycling Functions of Hydrothermarchaeota in Hydrothermal Sediment.</title>
        <authorList>
            <person name="Zhou Z."/>
            <person name="Liu Y."/>
            <person name="Xu W."/>
            <person name="Pan J."/>
            <person name="Luo Z.H."/>
            <person name="Li M."/>
        </authorList>
    </citation>
    <scope>NUCLEOTIDE SEQUENCE [LARGE SCALE GENOMIC DNA]</scope>
    <source>
        <strain evidence="2">HyVt-535</strain>
    </source>
</reference>
<feature type="signal peptide" evidence="1">
    <location>
        <begin position="1"/>
        <end position="21"/>
    </location>
</feature>
<dbReference type="AlphaFoldDB" id="A0A7C5N903"/>
<evidence type="ECO:0000256" key="1">
    <source>
        <dbReference type="SAM" id="SignalP"/>
    </source>
</evidence>
<dbReference type="EMBL" id="DROM01000407">
    <property type="protein sequence ID" value="HHH13926.1"/>
    <property type="molecule type" value="Genomic_DNA"/>
</dbReference>
<gene>
    <name evidence="2" type="ORF">ENJ98_06780</name>
</gene>
<sequence length="267" mass="30667">MKSAALSLFLVLVLPAWHACAQESSDTPWFTAPYSGEKVKEYEVTLPVSRYEEETFLIPRDCKKLNSRLLEGAGHWGNRVQRRLWIKADDDCRYLNYLKRNPKKADKDFVSSYDFLNARITDLPLRPGCDLYMLLRDPDACPAPPPGMPDFSMFMMHQGHHPDPQESRDECRFENGVFRGHIHYTPEGLRCYRDRRAPGYRILSVDFADVNADGYLDAVLRMTLIGSRSRPELLVLPLTRFSGEEPFTIPKGAGYPRMGPTDEGWLY</sequence>
<name>A0A7C5N903_9GAMM</name>
<protein>
    <submittedName>
        <fullName evidence="2">Ferric uptake regulator family protein</fullName>
    </submittedName>
</protein>
<keyword evidence="1" id="KW-0732">Signal</keyword>
<accession>A0A7C5N903</accession>
<feature type="chain" id="PRO_5027752753" evidence="1">
    <location>
        <begin position="22"/>
        <end position="267"/>
    </location>
</feature>
<dbReference type="Proteomes" id="UP000886100">
    <property type="component" value="Unassembled WGS sequence"/>
</dbReference>
<organism evidence="2">
    <name type="scientific">Thiolapillus brandeum</name>
    <dbReference type="NCBI Taxonomy" id="1076588"/>
    <lineage>
        <taxon>Bacteria</taxon>
        <taxon>Pseudomonadati</taxon>
        <taxon>Pseudomonadota</taxon>
        <taxon>Gammaproteobacteria</taxon>
        <taxon>Chromatiales</taxon>
        <taxon>Sedimenticolaceae</taxon>
        <taxon>Thiolapillus</taxon>
    </lineage>
</organism>